<accession>A0A319BNY4</accession>
<dbReference type="Proteomes" id="UP000248405">
    <property type="component" value="Unassembled WGS sequence"/>
</dbReference>
<feature type="region of interest" description="Disordered" evidence="1">
    <location>
        <begin position="43"/>
        <end position="84"/>
    </location>
</feature>
<dbReference type="EMBL" id="KZ821614">
    <property type="protein sequence ID" value="PYH74327.1"/>
    <property type="molecule type" value="Genomic_DNA"/>
</dbReference>
<dbReference type="GeneID" id="37213870"/>
<evidence type="ECO:0000313" key="3">
    <source>
        <dbReference type="Proteomes" id="UP000248405"/>
    </source>
</evidence>
<protein>
    <submittedName>
        <fullName evidence="2">Uncharacterized protein</fullName>
    </submittedName>
</protein>
<keyword evidence="3" id="KW-1185">Reference proteome</keyword>
<proteinExistence type="predicted"/>
<evidence type="ECO:0000313" key="2">
    <source>
        <dbReference type="EMBL" id="PYH74327.1"/>
    </source>
</evidence>
<dbReference type="AlphaFoldDB" id="A0A319BNY4"/>
<gene>
    <name evidence="2" type="ORF">BO88DRAFT_430913</name>
</gene>
<dbReference type="RefSeq" id="XP_025568121.1">
    <property type="nucleotide sequence ID" value="XM_025709278.1"/>
</dbReference>
<reference evidence="2" key="1">
    <citation type="submission" date="2016-12" db="EMBL/GenBank/DDBJ databases">
        <title>The genomes of Aspergillus section Nigri reveals drivers in fungal speciation.</title>
        <authorList>
            <consortium name="DOE Joint Genome Institute"/>
            <person name="Vesth T.C."/>
            <person name="Nybo J."/>
            <person name="Theobald S."/>
            <person name="Brandl J."/>
            <person name="Frisvad J.C."/>
            <person name="Nielsen K.F."/>
            <person name="Lyhne E.K."/>
            <person name="Kogle M.E."/>
            <person name="Kuo A."/>
            <person name="Riley R."/>
            <person name="Clum A."/>
            <person name="Nolan M."/>
            <person name="Lipzen A."/>
            <person name="Salamov A."/>
            <person name="Henrissat B."/>
            <person name="Wiebenga A."/>
            <person name="De Vries R.P."/>
            <person name="Grigoriev I.V."/>
            <person name="Mortensen U.H."/>
            <person name="Andersen M.R."/>
            <person name="Baker S.E."/>
        </authorList>
    </citation>
    <scope>NUCLEOTIDE SEQUENCE [LARGE SCALE GENOMIC DNA]</scope>
    <source>
        <strain evidence="2">CBS 113365</strain>
    </source>
</reference>
<organism evidence="2 3">
    <name type="scientific">Aspergillus vadensis (strain CBS 113365 / IMI 142717 / IBT 24658)</name>
    <dbReference type="NCBI Taxonomy" id="1448311"/>
    <lineage>
        <taxon>Eukaryota</taxon>
        <taxon>Fungi</taxon>
        <taxon>Dikarya</taxon>
        <taxon>Ascomycota</taxon>
        <taxon>Pezizomycotina</taxon>
        <taxon>Eurotiomycetes</taxon>
        <taxon>Eurotiomycetidae</taxon>
        <taxon>Eurotiales</taxon>
        <taxon>Aspergillaceae</taxon>
        <taxon>Aspergillus</taxon>
        <taxon>Aspergillus subgen. Circumdati</taxon>
    </lineage>
</organism>
<evidence type="ECO:0000256" key="1">
    <source>
        <dbReference type="SAM" id="MobiDB-lite"/>
    </source>
</evidence>
<sequence length="169" mass="18995">MSLARKSYYTDQVKFVGLSAKSGIRRWVMAAGARICPGPARGQQDLDLPWNGRGGYTALRSPEANHRPEPLQTPGGCIYLPSRGHGRRRPSGGFTVWSYRSGNVIPQSKKFLSRSLRIQEFHERINFEHKTVDDIEVGSDDPHPEGLMNNSVPREMVITFIYSKPRTLA</sequence>
<name>A0A319BNY4_ASPVC</name>